<sequence length="122" mass="14671">MLVFVILNIPSRKMKIVQIDSCKEKLKAQFEKVFKLRVPHENAVYQSNEEVEREYFKTGGIFYVKYRINYKVGDEQCFSDRIILFFHKNGELAYCFFYDNFVVEQYHKFDQDGDKTIEAIKK</sequence>
<name>A0A7L4ZQQ0_9FLAO</name>
<dbReference type="Proteomes" id="UP000464657">
    <property type="component" value="Chromosome"/>
</dbReference>
<dbReference type="AlphaFoldDB" id="A0A7L4ZQQ0"/>
<reference evidence="1 2" key="1">
    <citation type="journal article" date="2013" name="Int. J. Syst. Evol. Microbiol.">
        <title>Kordia antarctica sp. nov., isolated from Antarctic seawater.</title>
        <authorList>
            <person name="Baek K."/>
            <person name="Choi A."/>
            <person name="Kang I."/>
            <person name="Lee K."/>
            <person name="Cho J.C."/>
        </authorList>
    </citation>
    <scope>NUCLEOTIDE SEQUENCE [LARGE SCALE GENOMIC DNA]</scope>
    <source>
        <strain evidence="1 2">IMCC3317</strain>
    </source>
</reference>
<evidence type="ECO:0000313" key="2">
    <source>
        <dbReference type="Proteomes" id="UP000464657"/>
    </source>
</evidence>
<accession>A0A7L4ZQQ0</accession>
<organism evidence="1 2">
    <name type="scientific">Kordia antarctica</name>
    <dbReference type="NCBI Taxonomy" id="1218801"/>
    <lineage>
        <taxon>Bacteria</taxon>
        <taxon>Pseudomonadati</taxon>
        <taxon>Bacteroidota</taxon>
        <taxon>Flavobacteriia</taxon>
        <taxon>Flavobacteriales</taxon>
        <taxon>Flavobacteriaceae</taxon>
        <taxon>Kordia</taxon>
    </lineage>
</organism>
<keyword evidence="2" id="KW-1185">Reference proteome</keyword>
<evidence type="ECO:0000313" key="1">
    <source>
        <dbReference type="EMBL" id="QHI38922.1"/>
    </source>
</evidence>
<proteinExistence type="predicted"/>
<protein>
    <submittedName>
        <fullName evidence="1">Uncharacterized protein</fullName>
    </submittedName>
</protein>
<dbReference type="KEGG" id="kan:IMCC3317_43220"/>
<gene>
    <name evidence="1" type="ORF">IMCC3317_43220</name>
</gene>
<dbReference type="EMBL" id="CP019288">
    <property type="protein sequence ID" value="QHI38922.1"/>
    <property type="molecule type" value="Genomic_DNA"/>
</dbReference>